<organism evidence="3 4">
    <name type="scientific">Saliniradius amylolyticus</name>
    <dbReference type="NCBI Taxonomy" id="2183582"/>
    <lineage>
        <taxon>Bacteria</taxon>
        <taxon>Pseudomonadati</taxon>
        <taxon>Pseudomonadota</taxon>
        <taxon>Gammaproteobacteria</taxon>
        <taxon>Alteromonadales</taxon>
        <taxon>Alteromonadaceae</taxon>
        <taxon>Saliniradius</taxon>
    </lineage>
</organism>
<evidence type="ECO:0000256" key="1">
    <source>
        <dbReference type="ARBA" id="ARBA00009199"/>
    </source>
</evidence>
<evidence type="ECO:0000313" key="4">
    <source>
        <dbReference type="Proteomes" id="UP000245728"/>
    </source>
</evidence>
<name>A0A2S2E128_9ALTE</name>
<dbReference type="SUPFAM" id="SSF75304">
    <property type="entry name" value="Amidase signature (AS) enzymes"/>
    <property type="match status" value="1"/>
</dbReference>
<dbReference type="PANTHER" id="PTHR11895:SF7">
    <property type="entry name" value="GLUTAMYL-TRNA(GLN) AMIDOTRANSFERASE SUBUNIT A, MITOCHONDRIAL"/>
    <property type="match status" value="1"/>
</dbReference>
<dbReference type="GO" id="GO:0050567">
    <property type="term" value="F:glutaminyl-tRNA synthase (glutamine-hydrolyzing) activity"/>
    <property type="evidence" value="ECO:0007669"/>
    <property type="project" value="UniProtKB-EC"/>
</dbReference>
<dbReference type="InterPro" id="IPR000120">
    <property type="entry name" value="Amidase"/>
</dbReference>
<evidence type="ECO:0000259" key="2">
    <source>
        <dbReference type="Pfam" id="PF01425"/>
    </source>
</evidence>
<dbReference type="Proteomes" id="UP000245728">
    <property type="component" value="Chromosome"/>
</dbReference>
<dbReference type="Pfam" id="PF01425">
    <property type="entry name" value="Amidase"/>
    <property type="match status" value="1"/>
</dbReference>
<dbReference type="GO" id="GO:0050566">
    <property type="term" value="F:asparaginyl-tRNA synthase (glutamine-hydrolyzing) activity"/>
    <property type="evidence" value="ECO:0007669"/>
    <property type="project" value="UniProtKB-EC"/>
</dbReference>
<accession>A0A2S2E128</accession>
<dbReference type="KEGG" id="salh:HMF8227_00229"/>
<sequence length="487" mass="53490">MYHSNDCGRALNYLSATELVELYRRKEASPVEVMTDYIQQYNKVNPSLNAFSFTFFEQALAKASKAEQAYASGQAGALEGLAIAIKDETYIEGQETTNGSRLLQGDVATSTDPVAERLIAAGGIVHGRTTTPEFSTAAVTWSDLWGVSRSPWNPEVTCGGSSGGSAIAVASGMTAFANGTDIGGSVRIPAAFCGLYGYKPAHGWVPEIAPYNIDPYCHHGLLARTLDDIQLGYQVIRGPHQGDLHSFVPRPQEADIVSLKDVKVGVSEDLGFYSVEQDVRRCLRQAVGELTQAGVVATDITLDWDEQVIETAKVHQRANMGLYLAQRWNRPENRAHMTSYLRQYLDNAEAVTAKKILEANLYLCHMWQSLSQVFAQHDVLICPTLCTTQVPADFDYSRHQIEVDGQIVDPNKGWFMTYPFNTLGQCPVLTMPVGECDNGIPGSVQIVGRPYQEQAVFAVARQLSRTLSADFYHTRFPAFDSITRAAV</sequence>
<gene>
    <name evidence="3" type="primary">gatA</name>
    <name evidence="3" type="ORF">HMF8227_00229</name>
</gene>
<dbReference type="EC" id="6.3.5.7" evidence="3"/>
<dbReference type="AlphaFoldDB" id="A0A2S2E128"/>
<evidence type="ECO:0000313" key="3">
    <source>
        <dbReference type="EMBL" id="AWL10737.1"/>
    </source>
</evidence>
<reference evidence="3 4" key="1">
    <citation type="submission" date="2018-05" db="EMBL/GenBank/DDBJ databases">
        <title>Salinimonas sp. HMF8227 Genome sequencing and assembly.</title>
        <authorList>
            <person name="Kang H."/>
            <person name="Kang J."/>
            <person name="Cha I."/>
            <person name="Kim H."/>
            <person name="Joh K."/>
        </authorList>
    </citation>
    <scope>NUCLEOTIDE SEQUENCE [LARGE SCALE GENOMIC DNA]</scope>
    <source>
        <strain evidence="3 4">HMF8227</strain>
    </source>
</reference>
<proteinExistence type="inferred from homology"/>
<dbReference type="PANTHER" id="PTHR11895">
    <property type="entry name" value="TRANSAMIDASE"/>
    <property type="match status" value="1"/>
</dbReference>
<keyword evidence="4" id="KW-1185">Reference proteome</keyword>
<comment type="similarity">
    <text evidence="1">Belongs to the amidase family.</text>
</comment>
<feature type="domain" description="Amidase" evidence="2">
    <location>
        <begin position="32"/>
        <end position="456"/>
    </location>
</feature>
<dbReference type="EMBL" id="CP029347">
    <property type="protein sequence ID" value="AWL10737.1"/>
    <property type="molecule type" value="Genomic_DNA"/>
</dbReference>
<dbReference type="Gene3D" id="3.90.1300.10">
    <property type="entry name" value="Amidase signature (AS) domain"/>
    <property type="match status" value="1"/>
</dbReference>
<dbReference type="InterPro" id="IPR023631">
    <property type="entry name" value="Amidase_dom"/>
</dbReference>
<dbReference type="EC" id="6.3.5.6" evidence="3"/>
<keyword evidence="3" id="KW-0436">Ligase</keyword>
<dbReference type="InterPro" id="IPR036928">
    <property type="entry name" value="AS_sf"/>
</dbReference>
<protein>
    <submittedName>
        <fullName evidence="3">Asparaginyl-tRNA synthase (Glutamine-hydrolyzing)</fullName>
        <ecNumber evidence="3">6.3.5.6</ecNumber>
        <ecNumber evidence="3">6.3.5.7</ecNumber>
    </submittedName>
</protein>